<keyword evidence="16" id="KW-0472">Membrane</keyword>
<organism evidence="19 20">
    <name type="scientific">Albimonas donghaensis</name>
    <dbReference type="NCBI Taxonomy" id="356660"/>
    <lineage>
        <taxon>Bacteria</taxon>
        <taxon>Pseudomonadati</taxon>
        <taxon>Pseudomonadota</taxon>
        <taxon>Alphaproteobacteria</taxon>
        <taxon>Rhodobacterales</taxon>
        <taxon>Paracoccaceae</taxon>
        <taxon>Albimonas</taxon>
    </lineage>
</organism>
<keyword evidence="16" id="KW-1133">Transmembrane helix</keyword>
<feature type="domain" description="Penicillin-binding protein transpeptidase" evidence="17">
    <location>
        <begin position="329"/>
        <end position="595"/>
    </location>
</feature>
<feature type="domain" description="Glycosyl transferase family 51" evidence="18">
    <location>
        <begin position="81"/>
        <end position="241"/>
    </location>
</feature>
<dbReference type="FunFam" id="1.10.3810.10:FF:000001">
    <property type="entry name" value="Penicillin-binding protein 1A"/>
    <property type="match status" value="1"/>
</dbReference>
<feature type="transmembrane region" description="Helical" evidence="16">
    <location>
        <begin position="20"/>
        <end position="42"/>
    </location>
</feature>
<keyword evidence="8" id="KW-0378">Hydrolase</keyword>
<keyword evidence="7" id="KW-0808">Transferase</keyword>
<dbReference type="InterPro" id="IPR023346">
    <property type="entry name" value="Lysozyme-like_dom_sf"/>
</dbReference>
<dbReference type="OrthoDB" id="9766909at2"/>
<keyword evidence="20" id="KW-1185">Reference proteome</keyword>
<dbReference type="PANTHER" id="PTHR32282">
    <property type="entry name" value="BINDING PROTEIN TRANSPEPTIDASE, PUTATIVE-RELATED"/>
    <property type="match status" value="1"/>
</dbReference>
<keyword evidence="6" id="KW-0328">Glycosyltransferase</keyword>
<keyword evidence="5" id="KW-0645">Protease</keyword>
<dbReference type="Proteomes" id="UP000199118">
    <property type="component" value="Unassembled WGS sequence"/>
</dbReference>
<evidence type="ECO:0000256" key="8">
    <source>
        <dbReference type="ARBA" id="ARBA00022801"/>
    </source>
</evidence>
<gene>
    <name evidence="19" type="ORF">SAMN05444336_10787</name>
</gene>
<evidence type="ECO:0000259" key="17">
    <source>
        <dbReference type="Pfam" id="PF00905"/>
    </source>
</evidence>
<evidence type="ECO:0000256" key="1">
    <source>
        <dbReference type="ARBA" id="ARBA00004752"/>
    </source>
</evidence>
<dbReference type="SUPFAM" id="SSF53955">
    <property type="entry name" value="Lysozyme-like"/>
    <property type="match status" value="1"/>
</dbReference>
<evidence type="ECO:0000256" key="3">
    <source>
        <dbReference type="ARBA" id="ARBA00007739"/>
    </source>
</evidence>
<evidence type="ECO:0000256" key="16">
    <source>
        <dbReference type="SAM" id="Phobius"/>
    </source>
</evidence>
<dbReference type="InterPro" id="IPR050396">
    <property type="entry name" value="Glycosyltr_51/Transpeptidase"/>
</dbReference>
<keyword evidence="4" id="KW-0121">Carboxypeptidase</keyword>
<evidence type="ECO:0000256" key="10">
    <source>
        <dbReference type="ARBA" id="ARBA00022984"/>
    </source>
</evidence>
<dbReference type="UniPathway" id="UPA00219"/>
<sequence>MGWIDRAARGLVLFIARWTWLVGSRLALGLLLVLGVSVAWFYQSLPPASDLLDGRARGSVTLVDRDGEVFAWRGDQFGGALRATEMSPHLIHAVIATEDRRYFDHWGVDPIGLARAMAANLAAGRLVQGGSTLTQQTAKNVFLTSERSVERKLKELPMAMAMELKYTKDEILSVYLNRVYLGAGAYGFEAASQRYFGKSARQVNPAEAAMLAGLLKAPSRYAPTSDLQQSRARASLIVGLMEDQDYLTAEQAAQARAHPAALSKAAEDRAGGGFADWLMTSGPGWLTRDTTEDVTIRTTFDRRAQRIAEAALARVFEEKVREGSDAQAAVVVMTPDGAVRAVVGGRDVSGTGGQFNRATQALRQTGSAFKPIVYAAALEAGRSPADRVRDEPITIKGWTPQNYRNERFGPMTLTDALARSVNTVAVRTAVETGLPEVRDMARAMGVTSPLAPGPAIALGTSEATLLDMTGVYATIADHGKRAEPYGIEKVTLRGDDMPLMTHAKGSGLTAMSERTARRLTGMMSQVIERGTGRRASLGERPAAGKTGTTQAARDAWFIGFTADYVTGVWMGYDDNTPLSGVTGGGLPAEIWREVMLDLHVNLPIRPLDMEAPADASGAGSGPIASRGDDDGPAAIRDAADSVGNAVGGLLAGVARLFGGSGGGGGAEAPPPPQDRNELNKR</sequence>
<evidence type="ECO:0000256" key="14">
    <source>
        <dbReference type="ARBA" id="ARBA00049902"/>
    </source>
</evidence>
<name>A0A1H3D530_9RHOB</name>
<dbReference type="Gene3D" id="1.10.3810.10">
    <property type="entry name" value="Biosynthetic peptidoglycan transglycosylase-like"/>
    <property type="match status" value="1"/>
</dbReference>
<comment type="similarity">
    <text evidence="2">In the C-terminal section; belongs to the transpeptidase family.</text>
</comment>
<keyword evidence="9" id="KW-0133">Cell shape</keyword>
<evidence type="ECO:0000256" key="13">
    <source>
        <dbReference type="ARBA" id="ARBA00034000"/>
    </source>
</evidence>
<dbReference type="PANTHER" id="PTHR32282:SF33">
    <property type="entry name" value="PEPTIDOGLYCAN GLYCOSYLTRANSFERASE"/>
    <property type="match status" value="1"/>
</dbReference>
<dbReference type="InterPro" id="IPR001264">
    <property type="entry name" value="Glyco_trans_51"/>
</dbReference>
<dbReference type="GO" id="GO:0008955">
    <property type="term" value="F:peptidoglycan glycosyltransferase activity"/>
    <property type="evidence" value="ECO:0007669"/>
    <property type="project" value="UniProtKB-EC"/>
</dbReference>
<comment type="similarity">
    <text evidence="3">In the N-terminal section; belongs to the glycosyltransferase 51 family.</text>
</comment>
<dbReference type="InterPro" id="IPR001460">
    <property type="entry name" value="PCN-bd_Tpept"/>
</dbReference>
<dbReference type="STRING" id="356660.SAMN05444336_10787"/>
<accession>A0A1H3D530</accession>
<evidence type="ECO:0000259" key="18">
    <source>
        <dbReference type="Pfam" id="PF00912"/>
    </source>
</evidence>
<reference evidence="19 20" key="1">
    <citation type="submission" date="2016-10" db="EMBL/GenBank/DDBJ databases">
        <authorList>
            <person name="de Groot N.N."/>
        </authorList>
    </citation>
    <scope>NUCLEOTIDE SEQUENCE [LARGE SCALE GENOMIC DNA]</scope>
    <source>
        <strain evidence="19 20">DSM 17890</strain>
    </source>
</reference>
<dbReference type="Pfam" id="PF00905">
    <property type="entry name" value="Transpeptidase"/>
    <property type="match status" value="1"/>
</dbReference>
<evidence type="ECO:0000256" key="12">
    <source>
        <dbReference type="ARBA" id="ARBA00023316"/>
    </source>
</evidence>
<dbReference type="EMBL" id="FNMZ01000007">
    <property type="protein sequence ID" value="SDX60874.1"/>
    <property type="molecule type" value="Genomic_DNA"/>
</dbReference>
<keyword evidence="10" id="KW-0573">Peptidoglycan synthesis</keyword>
<dbReference type="Gene3D" id="3.40.710.10">
    <property type="entry name" value="DD-peptidase/beta-lactamase superfamily"/>
    <property type="match status" value="1"/>
</dbReference>
<proteinExistence type="inferred from homology"/>
<comment type="pathway">
    <text evidence="1">Cell wall biogenesis; peptidoglycan biosynthesis.</text>
</comment>
<dbReference type="GO" id="GO:0008658">
    <property type="term" value="F:penicillin binding"/>
    <property type="evidence" value="ECO:0007669"/>
    <property type="project" value="InterPro"/>
</dbReference>
<evidence type="ECO:0000313" key="20">
    <source>
        <dbReference type="Proteomes" id="UP000199118"/>
    </source>
</evidence>
<comment type="catalytic activity">
    <reaction evidence="13">
        <text>Preferential cleavage: (Ac)2-L-Lys-D-Ala-|-D-Ala. Also transpeptidation of peptidyl-alanyl moieties that are N-acyl substituents of D-alanine.</text>
        <dbReference type="EC" id="3.4.16.4"/>
    </reaction>
</comment>
<keyword evidence="16" id="KW-0812">Transmembrane</keyword>
<dbReference type="NCBIfam" id="TIGR02074">
    <property type="entry name" value="PBP_1a_fam"/>
    <property type="match status" value="1"/>
</dbReference>
<keyword evidence="11" id="KW-0511">Multifunctional enzyme</keyword>
<feature type="region of interest" description="Disordered" evidence="15">
    <location>
        <begin position="612"/>
        <end position="636"/>
    </location>
</feature>
<feature type="compositionally biased region" description="Low complexity" evidence="15">
    <location>
        <begin position="612"/>
        <end position="625"/>
    </location>
</feature>
<dbReference type="SUPFAM" id="SSF56601">
    <property type="entry name" value="beta-lactamase/transpeptidase-like"/>
    <property type="match status" value="1"/>
</dbReference>
<dbReference type="GO" id="GO:0030288">
    <property type="term" value="C:outer membrane-bounded periplasmic space"/>
    <property type="evidence" value="ECO:0007669"/>
    <property type="project" value="TreeGrafter"/>
</dbReference>
<dbReference type="InterPro" id="IPR012338">
    <property type="entry name" value="Beta-lactam/transpept-like"/>
</dbReference>
<dbReference type="GO" id="GO:0008360">
    <property type="term" value="P:regulation of cell shape"/>
    <property type="evidence" value="ECO:0007669"/>
    <property type="project" value="UniProtKB-KW"/>
</dbReference>
<evidence type="ECO:0000256" key="11">
    <source>
        <dbReference type="ARBA" id="ARBA00023268"/>
    </source>
</evidence>
<keyword evidence="12" id="KW-0961">Cell wall biogenesis/degradation</keyword>
<dbReference type="GO" id="GO:0071555">
    <property type="term" value="P:cell wall organization"/>
    <property type="evidence" value="ECO:0007669"/>
    <property type="project" value="UniProtKB-KW"/>
</dbReference>
<evidence type="ECO:0000313" key="19">
    <source>
        <dbReference type="EMBL" id="SDX60874.1"/>
    </source>
</evidence>
<dbReference type="GO" id="GO:0009252">
    <property type="term" value="P:peptidoglycan biosynthetic process"/>
    <property type="evidence" value="ECO:0007669"/>
    <property type="project" value="UniProtKB-UniPathway"/>
</dbReference>
<dbReference type="AlphaFoldDB" id="A0A1H3D530"/>
<dbReference type="InterPro" id="IPR036950">
    <property type="entry name" value="PBP_transglycosylase"/>
</dbReference>
<comment type="catalytic activity">
    <reaction evidence="14">
        <text>[GlcNAc-(1-&gt;4)-Mur2Ac(oyl-L-Ala-gamma-D-Glu-L-Lys-D-Ala-D-Ala)](n)-di-trans,octa-cis-undecaprenyl diphosphate + beta-D-GlcNAc-(1-&gt;4)-Mur2Ac(oyl-L-Ala-gamma-D-Glu-L-Lys-D-Ala-D-Ala)-di-trans,octa-cis-undecaprenyl diphosphate = [GlcNAc-(1-&gt;4)-Mur2Ac(oyl-L-Ala-gamma-D-Glu-L-Lys-D-Ala-D-Ala)](n+1)-di-trans,octa-cis-undecaprenyl diphosphate + di-trans,octa-cis-undecaprenyl diphosphate + H(+)</text>
        <dbReference type="Rhea" id="RHEA:23708"/>
        <dbReference type="Rhea" id="RHEA-COMP:9602"/>
        <dbReference type="Rhea" id="RHEA-COMP:9603"/>
        <dbReference type="ChEBI" id="CHEBI:15378"/>
        <dbReference type="ChEBI" id="CHEBI:58405"/>
        <dbReference type="ChEBI" id="CHEBI:60033"/>
        <dbReference type="ChEBI" id="CHEBI:78435"/>
        <dbReference type="EC" id="2.4.99.28"/>
    </reaction>
</comment>
<dbReference type="GO" id="GO:0006508">
    <property type="term" value="P:proteolysis"/>
    <property type="evidence" value="ECO:0007669"/>
    <property type="project" value="UniProtKB-KW"/>
</dbReference>
<dbReference type="RefSeq" id="WP_092683881.1">
    <property type="nucleotide sequence ID" value="NZ_FNMZ01000007.1"/>
</dbReference>
<evidence type="ECO:0000256" key="2">
    <source>
        <dbReference type="ARBA" id="ARBA00007090"/>
    </source>
</evidence>
<feature type="region of interest" description="Disordered" evidence="15">
    <location>
        <begin position="660"/>
        <end position="681"/>
    </location>
</feature>
<evidence type="ECO:0000256" key="4">
    <source>
        <dbReference type="ARBA" id="ARBA00022645"/>
    </source>
</evidence>
<evidence type="ECO:0000256" key="15">
    <source>
        <dbReference type="SAM" id="MobiDB-lite"/>
    </source>
</evidence>
<dbReference type="GO" id="GO:0009002">
    <property type="term" value="F:serine-type D-Ala-D-Ala carboxypeptidase activity"/>
    <property type="evidence" value="ECO:0007669"/>
    <property type="project" value="UniProtKB-EC"/>
</dbReference>
<evidence type="ECO:0000256" key="7">
    <source>
        <dbReference type="ARBA" id="ARBA00022679"/>
    </source>
</evidence>
<evidence type="ECO:0000256" key="5">
    <source>
        <dbReference type="ARBA" id="ARBA00022670"/>
    </source>
</evidence>
<dbReference type="Pfam" id="PF00912">
    <property type="entry name" value="Transgly"/>
    <property type="match status" value="1"/>
</dbReference>
<evidence type="ECO:0000256" key="9">
    <source>
        <dbReference type="ARBA" id="ARBA00022960"/>
    </source>
</evidence>
<protein>
    <submittedName>
        <fullName evidence="19">Penicillin-binding protein, 1A family</fullName>
    </submittedName>
</protein>
<evidence type="ECO:0000256" key="6">
    <source>
        <dbReference type="ARBA" id="ARBA00022676"/>
    </source>
</evidence>